<feature type="compositionally biased region" description="Acidic residues" evidence="1">
    <location>
        <begin position="64"/>
        <end position="82"/>
    </location>
</feature>
<accession>A0A9Q3GH57</accession>
<name>A0A9Q3GH57_9BASI</name>
<protein>
    <submittedName>
        <fullName evidence="2">Uncharacterized protein</fullName>
    </submittedName>
</protein>
<comment type="caution">
    <text evidence="2">The sequence shown here is derived from an EMBL/GenBank/DDBJ whole genome shotgun (WGS) entry which is preliminary data.</text>
</comment>
<evidence type="ECO:0000313" key="2">
    <source>
        <dbReference type="EMBL" id="MBW0467020.1"/>
    </source>
</evidence>
<feature type="region of interest" description="Disordered" evidence="1">
    <location>
        <begin position="44"/>
        <end position="100"/>
    </location>
</feature>
<proteinExistence type="predicted"/>
<organism evidence="2 3">
    <name type="scientific">Austropuccinia psidii MF-1</name>
    <dbReference type="NCBI Taxonomy" id="1389203"/>
    <lineage>
        <taxon>Eukaryota</taxon>
        <taxon>Fungi</taxon>
        <taxon>Dikarya</taxon>
        <taxon>Basidiomycota</taxon>
        <taxon>Pucciniomycotina</taxon>
        <taxon>Pucciniomycetes</taxon>
        <taxon>Pucciniales</taxon>
        <taxon>Sphaerophragmiaceae</taxon>
        <taxon>Austropuccinia</taxon>
    </lineage>
</organism>
<dbReference type="Proteomes" id="UP000765509">
    <property type="component" value="Unassembled WGS sequence"/>
</dbReference>
<keyword evidence="3" id="KW-1185">Reference proteome</keyword>
<evidence type="ECO:0000313" key="3">
    <source>
        <dbReference type="Proteomes" id="UP000765509"/>
    </source>
</evidence>
<evidence type="ECO:0000256" key="1">
    <source>
        <dbReference type="SAM" id="MobiDB-lite"/>
    </source>
</evidence>
<dbReference type="AlphaFoldDB" id="A0A9Q3GH57"/>
<gene>
    <name evidence="2" type="ORF">O181_006735</name>
</gene>
<sequence>MPVQHSPPARQKISQARAQAIITPTPTAALDGTPEIPQLRVHLDRGTLMEGGAPSRKEGRGPGEDGEEEEEENAVEGEESDGNEGVPAPVRHPKLLEGQL</sequence>
<dbReference type="EMBL" id="AVOT02001462">
    <property type="protein sequence ID" value="MBW0467020.1"/>
    <property type="molecule type" value="Genomic_DNA"/>
</dbReference>
<reference evidence="2" key="1">
    <citation type="submission" date="2021-03" db="EMBL/GenBank/DDBJ databases">
        <title>Draft genome sequence of rust myrtle Austropuccinia psidii MF-1, a brazilian biotype.</title>
        <authorList>
            <person name="Quecine M.C."/>
            <person name="Pachon D.M.R."/>
            <person name="Bonatelli M.L."/>
            <person name="Correr F.H."/>
            <person name="Franceschini L.M."/>
            <person name="Leite T.F."/>
            <person name="Margarido G.R.A."/>
            <person name="Almeida C.A."/>
            <person name="Ferrarezi J.A."/>
            <person name="Labate C.A."/>
        </authorList>
    </citation>
    <scope>NUCLEOTIDE SEQUENCE</scope>
    <source>
        <strain evidence="2">MF-1</strain>
    </source>
</reference>